<comment type="caution">
    <text evidence="2">The sequence shown here is derived from an EMBL/GenBank/DDBJ whole genome shotgun (WGS) entry which is preliminary data.</text>
</comment>
<evidence type="ECO:0000313" key="2">
    <source>
        <dbReference type="EMBL" id="EST11603.1"/>
    </source>
</evidence>
<keyword evidence="1" id="KW-1133">Transmembrane helix</keyword>
<proteinExistence type="predicted"/>
<dbReference type="AlphaFoldDB" id="V6IWC6"/>
<feature type="transmembrane region" description="Helical" evidence="1">
    <location>
        <begin position="37"/>
        <end position="55"/>
    </location>
</feature>
<keyword evidence="3" id="KW-1185">Reference proteome</keyword>
<dbReference type="STRING" id="1395513.P343_11175"/>
<feature type="transmembrane region" description="Helical" evidence="1">
    <location>
        <begin position="64"/>
        <end position="85"/>
    </location>
</feature>
<dbReference type="EMBL" id="AWTC01000010">
    <property type="protein sequence ID" value="EST11603.1"/>
    <property type="molecule type" value="Genomic_DNA"/>
</dbReference>
<dbReference type="Proteomes" id="UP000018296">
    <property type="component" value="Unassembled WGS sequence"/>
</dbReference>
<keyword evidence="1" id="KW-0472">Membrane</keyword>
<evidence type="ECO:0000256" key="1">
    <source>
        <dbReference type="SAM" id="Phobius"/>
    </source>
</evidence>
<reference evidence="2 3" key="1">
    <citation type="journal article" date="2013" name="Genome Announc.">
        <title>Genome Sequence of Sporolactobacillus laevolacticus DSM442, an Efficient Polymer-Grade D-Lactate Producer from Agricultural Waste Cottonseed as a Nitrogen Source.</title>
        <authorList>
            <person name="Wang H."/>
            <person name="Wang L."/>
            <person name="Ju J."/>
            <person name="Yu B."/>
            <person name="Ma Y."/>
        </authorList>
    </citation>
    <scope>NUCLEOTIDE SEQUENCE [LARGE SCALE GENOMIC DNA]</scope>
    <source>
        <strain evidence="2 3">DSM 442</strain>
    </source>
</reference>
<evidence type="ECO:0000313" key="3">
    <source>
        <dbReference type="Proteomes" id="UP000018296"/>
    </source>
</evidence>
<organism evidence="2 3">
    <name type="scientific">Sporolactobacillus laevolacticus DSM 442</name>
    <dbReference type="NCBI Taxonomy" id="1395513"/>
    <lineage>
        <taxon>Bacteria</taxon>
        <taxon>Bacillati</taxon>
        <taxon>Bacillota</taxon>
        <taxon>Bacilli</taxon>
        <taxon>Bacillales</taxon>
        <taxon>Sporolactobacillaceae</taxon>
        <taxon>Sporolactobacillus</taxon>
    </lineage>
</organism>
<gene>
    <name evidence="2" type="ORF">P343_11175</name>
</gene>
<keyword evidence="1" id="KW-0812">Transmembrane</keyword>
<dbReference type="PATRIC" id="fig|1395513.3.peg.2257"/>
<feature type="transmembrane region" description="Helical" evidence="1">
    <location>
        <begin position="7"/>
        <end position="25"/>
    </location>
</feature>
<accession>V6IWC6</accession>
<name>V6IWC6_9BACL</name>
<dbReference type="RefSeq" id="WP_023510482.1">
    <property type="nucleotide sequence ID" value="NZ_AWTC01000010.1"/>
</dbReference>
<feature type="transmembrane region" description="Helical" evidence="1">
    <location>
        <begin position="97"/>
        <end position="118"/>
    </location>
</feature>
<sequence length="121" mass="13160">MKNKKLLIIGCIILIVTIMKFPIMGLDPSVKMSISSLLGPLLLASIIYLVPLYFVAKNKGWAKAVFVVILLLTLFMGGSSGIGFANTTHSMVLKTSMFALLIAQVLATIIWFAAAFILKKE</sequence>
<dbReference type="OrthoDB" id="9902089at2"/>
<protein>
    <submittedName>
        <fullName evidence="2">Uncharacterized protein</fullName>
    </submittedName>
</protein>